<reference evidence="1" key="1">
    <citation type="submission" date="2018-05" db="EMBL/GenBank/DDBJ databases">
        <authorList>
            <person name="Lanie J.A."/>
            <person name="Ng W.-L."/>
            <person name="Kazmierczak K.M."/>
            <person name="Andrzejewski T.M."/>
            <person name="Davidsen T.M."/>
            <person name="Wayne K.J."/>
            <person name="Tettelin H."/>
            <person name="Glass J.I."/>
            <person name="Rusch D."/>
            <person name="Podicherti R."/>
            <person name="Tsui H.-C.T."/>
            <person name="Winkler M.E."/>
        </authorList>
    </citation>
    <scope>NUCLEOTIDE SEQUENCE</scope>
</reference>
<dbReference type="InterPro" id="IPR036098">
    <property type="entry name" value="Thymidylate_synthase_ThyX_sf"/>
</dbReference>
<dbReference type="CDD" id="cd20175">
    <property type="entry name" value="ThyX"/>
    <property type="match status" value="1"/>
</dbReference>
<proteinExistence type="predicted"/>
<dbReference type="PROSITE" id="PS51331">
    <property type="entry name" value="THYX"/>
    <property type="match status" value="2"/>
</dbReference>
<dbReference type="GO" id="GO:0050660">
    <property type="term" value="F:flavin adenine dinucleotide binding"/>
    <property type="evidence" value="ECO:0007669"/>
    <property type="project" value="InterPro"/>
</dbReference>
<dbReference type="InterPro" id="IPR003669">
    <property type="entry name" value="Thymidylate_synthase_ThyX"/>
</dbReference>
<name>A0A381Q0Z6_9ZZZZ</name>
<dbReference type="EMBL" id="UINC01001163">
    <property type="protein sequence ID" value="SUZ72975.1"/>
    <property type="molecule type" value="Genomic_DNA"/>
</dbReference>
<dbReference type="GO" id="GO:0070402">
    <property type="term" value="F:NADPH binding"/>
    <property type="evidence" value="ECO:0007669"/>
    <property type="project" value="TreeGrafter"/>
</dbReference>
<dbReference type="GO" id="GO:0006231">
    <property type="term" value="P:dTMP biosynthetic process"/>
    <property type="evidence" value="ECO:0007669"/>
    <property type="project" value="InterPro"/>
</dbReference>
<gene>
    <name evidence="1" type="ORF">METZ01_LOCUS25829</name>
</gene>
<evidence type="ECO:0008006" key="2">
    <source>
        <dbReference type="Google" id="ProtNLM"/>
    </source>
</evidence>
<dbReference type="GO" id="GO:0050797">
    <property type="term" value="F:thymidylate synthase (FAD) activity"/>
    <property type="evidence" value="ECO:0007669"/>
    <property type="project" value="InterPro"/>
</dbReference>
<evidence type="ECO:0000313" key="1">
    <source>
        <dbReference type="EMBL" id="SUZ72975.1"/>
    </source>
</evidence>
<dbReference type="Pfam" id="PF02511">
    <property type="entry name" value="Thy1"/>
    <property type="match status" value="2"/>
</dbReference>
<dbReference type="PANTHER" id="PTHR34934">
    <property type="entry name" value="FLAVIN-DEPENDENT THYMIDYLATE SYNTHASE"/>
    <property type="match status" value="1"/>
</dbReference>
<dbReference type="GO" id="GO:0004799">
    <property type="term" value="F:thymidylate synthase activity"/>
    <property type="evidence" value="ECO:0007669"/>
    <property type="project" value="TreeGrafter"/>
</dbReference>
<dbReference type="PANTHER" id="PTHR34934:SF1">
    <property type="entry name" value="FLAVIN-DEPENDENT THYMIDYLATE SYNTHASE"/>
    <property type="match status" value="1"/>
</dbReference>
<accession>A0A381Q0Z6</accession>
<organism evidence="1">
    <name type="scientific">marine metagenome</name>
    <dbReference type="NCBI Taxonomy" id="408172"/>
    <lineage>
        <taxon>unclassified sequences</taxon>
        <taxon>metagenomes</taxon>
        <taxon>ecological metagenomes</taxon>
    </lineage>
</organism>
<protein>
    <recommendedName>
        <fullName evidence="2">Thymidylate synthase complementing protein ThyX</fullName>
    </recommendedName>
</protein>
<dbReference type="Gene3D" id="3.30.1360.170">
    <property type="match status" value="2"/>
</dbReference>
<sequence length="546" mass="62861">MSTFNEVFTADEKKILSSYVTNTNRSIFALTNLPEVIKGALFSRYSRSTLGLRTLLLRDFIQEKESRFTEIQGGGEHPDFAKNTELAIESAQKFYDRILDGYGDDSIGELGGAHLALENISILATKTLEDARIGGSPLEKSTRYVSFAEKITGTSSANDEFGYYQEPTLLKSAHCDLYLSTCRNLFETYVRFTVPIREHVRKQLPHEPKTSQAAYERSVRARGFDIIRGLLPAATLTNMGVFGNGRFFETLIMKLRTEPFVELNEIGRVAYEELAKVIPSFVRRAEAEHKHFQDFRNFSLVQQKLVRNFAAKHLGQLKAETTETVRLIDFDPEAETKLLAALLYSHSDLPLLQIQERVRRMSDSEKTRLIEQAVALRNHRRHKPERGLEMAFYTFDILGDYGMYRDLQRHRMLTQERQPLTTRFGYDTPDEIEDAGLGAEYHETMARSAEAFETIAKDFPIEAQYVVPMSYNIRWYVHINLRALVWLTELRSTPQGHSGYRRIAQEMFRKVETAQPLLAKYIKFVDLNEYSLGRLNAEQRQEDKQV</sequence>
<dbReference type="SUPFAM" id="SSF69796">
    <property type="entry name" value="Thymidylate synthase-complementing protein Thy1"/>
    <property type="match status" value="2"/>
</dbReference>
<dbReference type="AlphaFoldDB" id="A0A381Q0Z6"/>